<proteinExistence type="predicted"/>
<dbReference type="AlphaFoldDB" id="A0A2A6BE84"/>
<sequence length="754" mass="86178">MWNTPGPAPSSSRQSRLHRPYNSSALLRQHRSMDDPDGLYGMVDDSYLDPLSISTSIHPPPPSHLRTSAPLSNPISSTHHYWQQQQPTTAAAGFANSSLKGYSLEAEYEQLRQEYTATLEKLNQTMFSIKTFWSPELKRERQMRREEQTRISMLERRLTESGRHPGSMEGGLSLEVEEEMMTMQDTIGRLHESVRNKEEHIAQLCIQDQNGSRRALEKTLQRLDEANQMNVNLQDEILQLRNSMATKPRDFTEKGPTSHELVTLRMKMERSEVELSEKKSELMTCQTRLRNAEDELNELRSHVHLLKDTATSKEEQSTLLLGDVEALRTKLGHRHRELEQKEEQLMKMQKEMTDSKTESADRMENIRKLEGRASQVLGRLEQCEGQLREKEKEIEIMKTKLAAHPDTHREREWAARIEEGNRERARLQNAVDEVRISAEKEQKSQLETYQSEVSQLRQSVETLEKELADRDVLLESQNEKIGDLSKDLEGAKKKMEDAMVDKGTVEIRNELESARCEVDKLLKLLKTQEKEKATLTAKCKQLLGEKDAAGGDELHGVTGNTNVKQRIQELEEALAESVSITAEREVHLNQQKQILHQTSNQLAEARRENKELRSRLSNVSGEGHESLLKSIEVERRQHMEQLYALKQEALLSAISEKEAHIALLERSNAPPNEIEPIRRQKEALMRKLQEENERRSYLHRPSSSSSRHPPTQIPLSSTIIPGNVSGMGTLPKGTVNNPVHPSQVVDNGDDGIWA</sequence>
<dbReference type="PANTHER" id="PTHR18861:SF0">
    <property type="entry name" value="BRUCHPILOT, ISOFORM J"/>
    <property type="match status" value="1"/>
</dbReference>
<evidence type="ECO:0000256" key="1">
    <source>
        <dbReference type="ARBA" id="ARBA00004245"/>
    </source>
</evidence>
<dbReference type="GO" id="GO:0060625">
    <property type="term" value="P:regulation of protein deneddylation"/>
    <property type="evidence" value="ECO:0007669"/>
    <property type="project" value="EnsemblMetazoa"/>
</dbReference>
<evidence type="ECO:0000256" key="7">
    <source>
        <dbReference type="ARBA" id="ARBA00023273"/>
    </source>
</evidence>
<dbReference type="GO" id="GO:0008104">
    <property type="term" value="P:intracellular protein localization"/>
    <property type="evidence" value="ECO:0007669"/>
    <property type="project" value="EnsemblMetazoa"/>
</dbReference>
<reference evidence="11" key="2">
    <citation type="submission" date="2022-06" db="UniProtKB">
        <authorList>
            <consortium name="EnsemblMetazoa"/>
        </authorList>
    </citation>
    <scope>IDENTIFICATION</scope>
    <source>
        <strain evidence="11">PS312</strain>
    </source>
</reference>
<dbReference type="GO" id="GO:0030165">
    <property type="term" value="F:PDZ domain binding"/>
    <property type="evidence" value="ECO:0007669"/>
    <property type="project" value="EnsemblMetazoa"/>
</dbReference>
<dbReference type="EnsemblMetazoa" id="PPA13584.1">
    <property type="protein sequence ID" value="PPA13584.1"/>
    <property type="gene ID" value="WBGene00103138"/>
</dbReference>
<keyword evidence="6" id="KW-0206">Cytoskeleton</keyword>
<evidence type="ECO:0000256" key="8">
    <source>
        <dbReference type="ARBA" id="ARBA00034106"/>
    </source>
</evidence>
<feature type="compositionally biased region" description="Basic and acidic residues" evidence="10">
    <location>
        <begin position="604"/>
        <end position="614"/>
    </location>
</feature>
<evidence type="ECO:0000313" key="12">
    <source>
        <dbReference type="Proteomes" id="UP000005239"/>
    </source>
</evidence>
<evidence type="ECO:0000256" key="5">
    <source>
        <dbReference type="ARBA" id="ARBA00023054"/>
    </source>
</evidence>
<evidence type="ECO:0000256" key="3">
    <source>
        <dbReference type="ARBA" id="ARBA00022553"/>
    </source>
</evidence>
<reference evidence="12" key="1">
    <citation type="journal article" date="2008" name="Nat. Genet.">
        <title>The Pristionchus pacificus genome provides a unique perspective on nematode lifestyle and parasitism.</title>
        <authorList>
            <person name="Dieterich C."/>
            <person name="Clifton S.W."/>
            <person name="Schuster L.N."/>
            <person name="Chinwalla A."/>
            <person name="Delehaunty K."/>
            <person name="Dinkelacker I."/>
            <person name="Fulton L."/>
            <person name="Fulton R."/>
            <person name="Godfrey J."/>
            <person name="Minx P."/>
            <person name="Mitreva M."/>
            <person name="Roeseler W."/>
            <person name="Tian H."/>
            <person name="Witte H."/>
            <person name="Yang S.P."/>
            <person name="Wilson R.K."/>
            <person name="Sommer R.J."/>
        </authorList>
    </citation>
    <scope>NUCLEOTIDE SEQUENCE [LARGE SCALE GENOMIC DNA]</scope>
    <source>
        <strain evidence="12">PS312</strain>
    </source>
</reference>
<feature type="region of interest" description="Disordered" evidence="10">
    <location>
        <begin position="1"/>
        <end position="38"/>
    </location>
</feature>
<dbReference type="GO" id="GO:0005856">
    <property type="term" value="C:cytoskeleton"/>
    <property type="evidence" value="ECO:0007669"/>
    <property type="project" value="UniProtKB-SubCell"/>
</dbReference>
<feature type="compositionally biased region" description="Polar residues" evidence="10">
    <location>
        <begin position="1"/>
        <end position="14"/>
    </location>
</feature>
<name>A0A2A6BE84_PRIPA</name>
<accession>A0A8R1Y9U8</accession>
<protein>
    <submittedName>
        <fullName evidence="11">Elks-1</fullName>
    </submittedName>
</protein>
<feature type="compositionally biased region" description="Polar residues" evidence="10">
    <location>
        <begin position="69"/>
        <end position="81"/>
    </location>
</feature>
<keyword evidence="12" id="KW-1185">Reference proteome</keyword>
<accession>A0A2A6BE84</accession>
<keyword evidence="7" id="KW-0966">Cell projection</keyword>
<dbReference type="GO" id="GO:0098831">
    <property type="term" value="C:presynaptic active zone cytoplasmic component"/>
    <property type="evidence" value="ECO:0000318"/>
    <property type="project" value="GO_Central"/>
</dbReference>
<evidence type="ECO:0000256" key="6">
    <source>
        <dbReference type="ARBA" id="ARBA00023212"/>
    </source>
</evidence>
<feature type="region of interest" description="Disordered" evidence="10">
    <location>
        <begin position="688"/>
        <end position="754"/>
    </location>
</feature>
<evidence type="ECO:0000313" key="11">
    <source>
        <dbReference type="EnsemblMetazoa" id="PPA13584.1"/>
    </source>
</evidence>
<dbReference type="PANTHER" id="PTHR18861">
    <property type="entry name" value="ELKS/RAB6-INTERACTING/CAST PROTEIN"/>
    <property type="match status" value="1"/>
</dbReference>
<feature type="region of interest" description="Disordered" evidence="10">
    <location>
        <begin position="53"/>
        <end position="81"/>
    </location>
</feature>
<dbReference type="Pfam" id="PF10174">
    <property type="entry name" value="Cast"/>
    <property type="match status" value="3"/>
</dbReference>
<evidence type="ECO:0000256" key="4">
    <source>
        <dbReference type="ARBA" id="ARBA00023018"/>
    </source>
</evidence>
<feature type="coiled-coil region" evidence="9">
    <location>
        <begin position="105"/>
        <end position="157"/>
    </location>
</feature>
<keyword evidence="3" id="KW-0597">Phosphoprotein</keyword>
<evidence type="ECO:0000256" key="2">
    <source>
        <dbReference type="ARBA" id="ARBA00022490"/>
    </source>
</evidence>
<dbReference type="Gene3D" id="1.10.287.1490">
    <property type="match status" value="1"/>
</dbReference>
<dbReference type="GO" id="GO:0048790">
    <property type="term" value="P:maintenance of presynaptic active zone structure"/>
    <property type="evidence" value="ECO:0000318"/>
    <property type="project" value="GO_Central"/>
</dbReference>
<dbReference type="GO" id="GO:0030424">
    <property type="term" value="C:axon"/>
    <property type="evidence" value="ECO:0007669"/>
    <property type="project" value="UniProtKB-SubCell"/>
</dbReference>
<dbReference type="GO" id="GO:0098882">
    <property type="term" value="F:structural constituent of presynaptic active zone"/>
    <property type="evidence" value="ECO:0000318"/>
    <property type="project" value="GO_Central"/>
</dbReference>
<dbReference type="Proteomes" id="UP000005239">
    <property type="component" value="Unassembled WGS sequence"/>
</dbReference>
<keyword evidence="2" id="KW-0963">Cytoplasm</keyword>
<evidence type="ECO:0000256" key="10">
    <source>
        <dbReference type="SAM" id="MobiDB-lite"/>
    </source>
</evidence>
<evidence type="ECO:0000256" key="9">
    <source>
        <dbReference type="SAM" id="Coils"/>
    </source>
</evidence>
<feature type="compositionally biased region" description="Low complexity" evidence="10">
    <location>
        <begin position="699"/>
        <end position="710"/>
    </location>
</feature>
<dbReference type="GO" id="GO:0005604">
    <property type="term" value="C:basement membrane"/>
    <property type="evidence" value="ECO:0007669"/>
    <property type="project" value="EnsemblMetazoa"/>
</dbReference>
<comment type="subcellular location">
    <subcellularLocation>
        <location evidence="1">Cytoplasm</location>
        <location evidence="1">Cytoskeleton</location>
    </subcellularLocation>
    <subcellularLocation>
        <location evidence="8">Presynapse</location>
    </subcellularLocation>
</comment>
<gene>
    <name evidence="11" type="primary">WBGene00103138</name>
</gene>
<dbReference type="InterPro" id="IPR019323">
    <property type="entry name" value="ELKS/CAST"/>
</dbReference>
<organism evidence="11 12">
    <name type="scientific">Pristionchus pacificus</name>
    <name type="common">Parasitic nematode worm</name>
    <dbReference type="NCBI Taxonomy" id="54126"/>
    <lineage>
        <taxon>Eukaryota</taxon>
        <taxon>Metazoa</taxon>
        <taxon>Ecdysozoa</taxon>
        <taxon>Nematoda</taxon>
        <taxon>Chromadorea</taxon>
        <taxon>Rhabditida</taxon>
        <taxon>Rhabditina</taxon>
        <taxon>Diplogasteromorpha</taxon>
        <taxon>Diplogasteroidea</taxon>
        <taxon>Neodiplogasteridae</taxon>
        <taxon>Pristionchus</taxon>
    </lineage>
</organism>
<dbReference type="OrthoDB" id="2019763at2759"/>
<feature type="region of interest" description="Disordered" evidence="10">
    <location>
        <begin position="599"/>
        <end position="618"/>
    </location>
</feature>
<keyword evidence="5 9" id="KW-0175">Coiled coil</keyword>
<keyword evidence="4" id="KW-0770">Synapse</keyword>